<dbReference type="InParanoid" id="Q09EE1"/>
<keyword evidence="2" id="KW-1185">Reference proteome</keyword>
<evidence type="ECO:0000313" key="2">
    <source>
        <dbReference type="Proteomes" id="UP000001940"/>
    </source>
</evidence>
<protein>
    <submittedName>
        <fullName evidence="1">RING-type domain-containing protein</fullName>
    </submittedName>
</protein>
<reference evidence="1 2" key="1">
    <citation type="journal article" date="1998" name="Science">
        <title>Genome sequence of the nematode C. elegans: a platform for investigating biology.</title>
        <authorList>
            <consortium name="The C. elegans sequencing consortium"/>
            <person name="Sulson J.E."/>
            <person name="Waterston R."/>
        </authorList>
    </citation>
    <scope>NUCLEOTIDE SEQUENCE [LARGE SCALE GENOMIC DNA]</scope>
    <source>
        <strain evidence="1 2">Bristol N2</strain>
    </source>
</reference>
<dbReference type="GeneID" id="4926945"/>
<proteinExistence type="predicted"/>
<evidence type="ECO:0000313" key="1">
    <source>
        <dbReference type="EMBL" id="CAL44975.1"/>
    </source>
</evidence>
<dbReference type="KEGG" id="cel:CELE_Y41E3.19"/>
<evidence type="ECO:0000313" key="3">
    <source>
        <dbReference type="WormBase" id="Y41E3.19"/>
    </source>
</evidence>
<dbReference type="Bgee" id="WBGene00044979">
    <property type="expression patterns" value="Expressed in adult organism and 1 other cell type or tissue"/>
</dbReference>
<dbReference type="AGR" id="WB:WBGene00044979"/>
<accession>Q09EE1</accession>
<dbReference type="OrthoDB" id="5831839at2759"/>
<dbReference type="PaxDb" id="6239-Y41E3.19"/>
<dbReference type="HOGENOM" id="CLU_033191_0_0_1"/>
<dbReference type="FunCoup" id="Q09EE1">
    <property type="interactions" value="6"/>
</dbReference>
<dbReference type="PANTHER" id="PTHR31430">
    <property type="entry name" value="PROTEIN CBG22332-RELATED"/>
    <property type="match status" value="1"/>
</dbReference>
<dbReference type="eggNOG" id="ENOG502SXA4">
    <property type="taxonomic scope" value="Eukaryota"/>
</dbReference>
<organism evidence="1 2">
    <name type="scientific">Caenorhabditis elegans</name>
    <dbReference type="NCBI Taxonomy" id="6239"/>
    <lineage>
        <taxon>Eukaryota</taxon>
        <taxon>Metazoa</taxon>
        <taxon>Ecdysozoa</taxon>
        <taxon>Nematoda</taxon>
        <taxon>Chromadorea</taxon>
        <taxon>Rhabditida</taxon>
        <taxon>Rhabditina</taxon>
        <taxon>Rhabditomorpha</taxon>
        <taxon>Rhabditoidea</taxon>
        <taxon>Rhabditidae</taxon>
        <taxon>Peloderinae</taxon>
        <taxon>Caenorhabditis</taxon>
    </lineage>
</organism>
<name>Q09EE1_CAEEL</name>
<dbReference type="WormBase" id="Y41E3.19">
    <property type="protein sequence ID" value="CE40432"/>
    <property type="gene ID" value="WBGene00044979"/>
</dbReference>
<dbReference type="CTD" id="4926945"/>
<gene>
    <name evidence="1" type="ORF">CELE_Y41E3.19</name>
    <name evidence="1 3" type="ORF">Y41E3.19</name>
</gene>
<dbReference type="STRING" id="6239.Y41E3.19.1"/>
<dbReference type="PANTHER" id="PTHR31430:SF0">
    <property type="entry name" value="RING-TYPE DOMAIN-CONTAINING PROTEIN-RELATED"/>
    <property type="match status" value="1"/>
</dbReference>
<dbReference type="EMBL" id="BX284604">
    <property type="protein sequence ID" value="CAL44975.1"/>
    <property type="molecule type" value="Genomic_DNA"/>
</dbReference>
<dbReference type="AlphaFoldDB" id="Q09EE1"/>
<dbReference type="PhylomeDB" id="Q09EE1"/>
<dbReference type="RefSeq" id="NP_001076729.1">
    <property type="nucleotide sequence ID" value="NM_001083260.1"/>
</dbReference>
<dbReference type="Proteomes" id="UP000001940">
    <property type="component" value="Chromosome IV"/>
</dbReference>
<sequence>MYSMTDYETKSLHKSNVSESFDNLSLSNWTVKKDSPPASNDEEPCKEPPITKSLSSNALIPEYFKKTCLSPKSIELRVIYDAPTSQATYHYSVTWDEEFEATEVSVSPAKIHQEEFTPVTSKCDGPCQREFPSNLLNTIGRCDHYLCTACYGLVKNSDGTNGCSSRQCFWNGENSETEICQRPRARSISEMSSNSLCSEDCSLFSMTLSVVSIIPIQDNSKIRTMLVVVESIEEYGMCHTYVELNMNPSLKLMDAIRKLLYRKRKIFEDYLPKCSLYFAVIISSEKAKIRRVKKKFWPSLLLMDIPKLGDRITLVLDMGDYVKKGADIYFK</sequence>
<dbReference type="UCSC" id="Y41E3.19">
    <property type="organism name" value="c. elegans"/>
</dbReference>